<organism evidence="3 4">
    <name type="scientific">Streptomyces xanthochromogenes</name>
    <dbReference type="NCBI Taxonomy" id="67384"/>
    <lineage>
        <taxon>Bacteria</taxon>
        <taxon>Bacillati</taxon>
        <taxon>Actinomycetota</taxon>
        <taxon>Actinomycetes</taxon>
        <taxon>Kitasatosporales</taxon>
        <taxon>Streptomycetaceae</taxon>
        <taxon>Streptomyces</taxon>
    </lineage>
</organism>
<proteinExistence type="predicted"/>
<feature type="region of interest" description="Disordered" evidence="1">
    <location>
        <begin position="784"/>
        <end position="815"/>
    </location>
</feature>
<dbReference type="EMBL" id="BMUU01000030">
    <property type="protein sequence ID" value="GGY72123.1"/>
    <property type="molecule type" value="Genomic_DNA"/>
</dbReference>
<accession>A0ABQ3AYY6</accession>
<protein>
    <recommendedName>
        <fullName evidence="2">HTH cro/C1-type domain-containing protein</fullName>
    </recommendedName>
</protein>
<dbReference type="Pfam" id="PF01381">
    <property type="entry name" value="HTH_3"/>
    <property type="match status" value="1"/>
</dbReference>
<dbReference type="Proteomes" id="UP000600946">
    <property type="component" value="Unassembled WGS sequence"/>
</dbReference>
<keyword evidence="4" id="KW-1185">Reference proteome</keyword>
<dbReference type="CDD" id="cd00093">
    <property type="entry name" value="HTH_XRE"/>
    <property type="match status" value="1"/>
</dbReference>
<evidence type="ECO:0000313" key="4">
    <source>
        <dbReference type="Proteomes" id="UP000600946"/>
    </source>
</evidence>
<sequence length="815" mass="87010">MTAQNFENPAAALDELRARLEAGLVAIGLTKTLLARRAGLGRTTVSEAFSAADVPSAQTVGALARALGLAPVPLLALRAAAVGGPAVSEGETSVGRPIAAWNPHDLEVHPAAAPASAGSGSLIPAEQQRAASVLPGYVRRPHDDQLAKLVAATASDGRSRMAVLVGSSSTGKTRACWEAVQSLAEAGWRLWHPFDPTRAEAALADLARVEPHMVVWLNEAQHYLGAGRGLGERIGAALHSLLTDPARGPVLVLGTLWPEYAEAYTKIPRVGEEDPHPLARELLAGRLIHLPDSFDASAQAAAQALAGAGDRQLALALKGASDGRLTQFLAGAPELLHRYEMASPAARAVLNAAMDARRLGSGLHQPLSFLEAAAEGYLTDDEYDTLADNWLEQALADLGRPVHGNLAPLRRVRPRSEPRVPTSPASAYRLADYLEQHGRSLRRLLCPPASFWHGACDHFTAADERVALGETARLRWRLRTAAELFRAPAATGHPEALLGLARIHYTLGSDQHAEELYGLAADAGSVAALGDLYWKRMRAGDENTARLIDQRAAKAGDLVATLRVSSENTSEEERAAQEEEFAAEQAAVAAAEGYASVVDYLTALTKESWTDTGYTRLRRQAYDNGYEDPYDYLFSLWSRTGNDEVGKRLCEAAAATGHPEALYQLAVWESESEEHAAAVDLASRAAGTGHIKAARMLAWNLEAAGDIAGAEHWHRRMAEYGDDEHLMSVARLRQQVHDTAGALAVYREAAATTGIDLVHCLCWTQDTAWQDLCPYGLDPDGTPSAPWQAPLPGSPGTTCWHGPSPDGSAVHASTT</sequence>
<evidence type="ECO:0000259" key="2">
    <source>
        <dbReference type="PROSITE" id="PS50943"/>
    </source>
</evidence>
<dbReference type="GeneID" id="96295605"/>
<evidence type="ECO:0000256" key="1">
    <source>
        <dbReference type="SAM" id="MobiDB-lite"/>
    </source>
</evidence>
<reference evidence="4" key="1">
    <citation type="journal article" date="2019" name="Int. J. Syst. Evol. Microbiol.">
        <title>The Global Catalogue of Microorganisms (GCM) 10K type strain sequencing project: providing services to taxonomists for standard genome sequencing and annotation.</title>
        <authorList>
            <consortium name="The Broad Institute Genomics Platform"/>
            <consortium name="The Broad Institute Genome Sequencing Center for Infectious Disease"/>
            <person name="Wu L."/>
            <person name="Ma J."/>
        </authorList>
    </citation>
    <scope>NUCLEOTIDE SEQUENCE [LARGE SCALE GENOMIC DNA]</scope>
    <source>
        <strain evidence="4">JCM 4594</strain>
    </source>
</reference>
<evidence type="ECO:0000313" key="3">
    <source>
        <dbReference type="EMBL" id="GGY72123.1"/>
    </source>
</evidence>
<name>A0ABQ3AYY6_9ACTN</name>
<dbReference type="RefSeq" id="WP_229893128.1">
    <property type="nucleotide sequence ID" value="NZ_BMUU01000030.1"/>
</dbReference>
<dbReference type="InterPro" id="IPR010982">
    <property type="entry name" value="Lambda_DNA-bd_dom_sf"/>
</dbReference>
<dbReference type="InterPro" id="IPR001387">
    <property type="entry name" value="Cro/C1-type_HTH"/>
</dbReference>
<dbReference type="SUPFAM" id="SSF81901">
    <property type="entry name" value="HCP-like"/>
    <property type="match status" value="2"/>
</dbReference>
<dbReference type="SMART" id="SM00530">
    <property type="entry name" value="HTH_XRE"/>
    <property type="match status" value="1"/>
</dbReference>
<gene>
    <name evidence="3" type="ORF">GCM10010326_77900</name>
</gene>
<dbReference type="Gene3D" id="1.25.40.10">
    <property type="entry name" value="Tetratricopeptide repeat domain"/>
    <property type="match status" value="1"/>
</dbReference>
<feature type="domain" description="HTH cro/C1-type" evidence="2">
    <location>
        <begin position="28"/>
        <end position="74"/>
    </location>
</feature>
<dbReference type="InterPro" id="IPR011990">
    <property type="entry name" value="TPR-like_helical_dom_sf"/>
</dbReference>
<dbReference type="SUPFAM" id="SSF47413">
    <property type="entry name" value="lambda repressor-like DNA-binding domains"/>
    <property type="match status" value="1"/>
</dbReference>
<dbReference type="PROSITE" id="PS50943">
    <property type="entry name" value="HTH_CROC1"/>
    <property type="match status" value="1"/>
</dbReference>
<comment type="caution">
    <text evidence="3">The sequence shown here is derived from an EMBL/GenBank/DDBJ whole genome shotgun (WGS) entry which is preliminary data.</text>
</comment>